<sequence length="486" mass="54227">ATSPRSSTAEFSQNTGFVARNRANTTATEHSVFRPRLRTFSTASQASVPAPPQSLGELFLDFRVDRREKRRTTLTLPAVNRAQETMRGGPHVEVQVLLEYGILVNETYEERCMRLERERERDAMATVQRRRAEAERQWMQADKDDKLPRVRGFVSVFTRSGRISTWKRYWAVLSTARVLLFDSQDENVPPAASISLFHLHGAGVPETDLVNIGPTGIELRLSPLAMTDRHRRQSAHPRTSDAHDIDVNELTGDDATLVRFCDWQCRVYLLLASLRDRDLWLHELTNVTVPGAEFARFRARQRRQWRAEEFSVAAEQLRLAGKPVQVVAGQAMPGMSEEATLTAKQVFLESIGRSTARVVSMSGICGEFGGNTLTNAKFAPRLVSVQPAMRVPSGQHRLPLPASLCAEVFPPLATVASPPPMKKMRARRSSSNTELSQSLGLPGTAVPKDRNVSGGSTVIQVMGTAKERRQGTVSRRFLFVWSVNDL</sequence>
<protein>
    <submittedName>
        <fullName evidence="1">Uncharacterized protein</fullName>
    </submittedName>
</protein>
<comment type="caution">
    <text evidence="1">The sequence shown here is derived from an EMBL/GenBank/DDBJ whole genome shotgun (WGS) entry which is preliminary data.</text>
</comment>
<feature type="non-terminal residue" evidence="1">
    <location>
        <position position="1"/>
    </location>
</feature>
<gene>
    <name evidence="1" type="ORF">FBU59_003890</name>
</gene>
<accession>A0ACC1J7D2</accession>
<organism evidence="1 2">
    <name type="scientific">Linderina macrospora</name>
    <dbReference type="NCBI Taxonomy" id="4868"/>
    <lineage>
        <taxon>Eukaryota</taxon>
        <taxon>Fungi</taxon>
        <taxon>Fungi incertae sedis</taxon>
        <taxon>Zoopagomycota</taxon>
        <taxon>Kickxellomycotina</taxon>
        <taxon>Kickxellomycetes</taxon>
        <taxon>Kickxellales</taxon>
        <taxon>Kickxellaceae</taxon>
        <taxon>Linderina</taxon>
    </lineage>
</organism>
<reference evidence="1" key="1">
    <citation type="submission" date="2022-07" db="EMBL/GenBank/DDBJ databases">
        <title>Phylogenomic reconstructions and comparative analyses of Kickxellomycotina fungi.</title>
        <authorList>
            <person name="Reynolds N.K."/>
            <person name="Stajich J.E."/>
            <person name="Barry K."/>
            <person name="Grigoriev I.V."/>
            <person name="Crous P."/>
            <person name="Smith M.E."/>
        </authorList>
    </citation>
    <scope>NUCLEOTIDE SEQUENCE</scope>
    <source>
        <strain evidence="1">NRRL 5244</strain>
    </source>
</reference>
<dbReference type="Proteomes" id="UP001150603">
    <property type="component" value="Unassembled WGS sequence"/>
</dbReference>
<dbReference type="EMBL" id="JANBPW010002621">
    <property type="protein sequence ID" value="KAJ1940177.1"/>
    <property type="molecule type" value="Genomic_DNA"/>
</dbReference>
<evidence type="ECO:0000313" key="2">
    <source>
        <dbReference type="Proteomes" id="UP001150603"/>
    </source>
</evidence>
<evidence type="ECO:0000313" key="1">
    <source>
        <dbReference type="EMBL" id="KAJ1940177.1"/>
    </source>
</evidence>
<name>A0ACC1J7D2_9FUNG</name>
<proteinExistence type="predicted"/>
<keyword evidence="2" id="KW-1185">Reference proteome</keyword>